<proteinExistence type="predicted"/>
<dbReference type="OrthoDB" id="5429940at2759"/>
<dbReference type="EMBL" id="VXIT01000003">
    <property type="protein sequence ID" value="KAA6414167.1"/>
    <property type="molecule type" value="Genomic_DNA"/>
</dbReference>
<dbReference type="Proteomes" id="UP000324767">
    <property type="component" value="Unassembled WGS sequence"/>
</dbReference>
<evidence type="ECO:0000313" key="2">
    <source>
        <dbReference type="EMBL" id="KAA6414167.1"/>
    </source>
</evidence>
<keyword evidence="1" id="KW-0175">Coiled coil</keyword>
<gene>
    <name evidence="2" type="ORF">FRX48_02529</name>
</gene>
<dbReference type="AlphaFoldDB" id="A0A5M8PX11"/>
<organism evidence="2 3">
    <name type="scientific">Lasallia pustulata</name>
    <dbReference type="NCBI Taxonomy" id="136370"/>
    <lineage>
        <taxon>Eukaryota</taxon>
        <taxon>Fungi</taxon>
        <taxon>Dikarya</taxon>
        <taxon>Ascomycota</taxon>
        <taxon>Pezizomycotina</taxon>
        <taxon>Lecanoromycetes</taxon>
        <taxon>OSLEUM clade</taxon>
        <taxon>Umbilicariomycetidae</taxon>
        <taxon>Umbilicariales</taxon>
        <taxon>Umbilicariaceae</taxon>
        <taxon>Lasallia</taxon>
    </lineage>
</organism>
<accession>A0A5M8PX11</accession>
<evidence type="ECO:0000256" key="1">
    <source>
        <dbReference type="SAM" id="Coils"/>
    </source>
</evidence>
<name>A0A5M8PX11_9LECA</name>
<reference evidence="2 3" key="1">
    <citation type="submission" date="2019-09" db="EMBL/GenBank/DDBJ databases">
        <title>The hologenome of the rock-dwelling lichen Lasallia pustulata.</title>
        <authorList>
            <person name="Greshake Tzovaras B."/>
            <person name="Segers F."/>
            <person name="Bicker A."/>
            <person name="Dal Grande F."/>
            <person name="Otte J."/>
            <person name="Hankeln T."/>
            <person name="Schmitt I."/>
            <person name="Ebersberger I."/>
        </authorList>
    </citation>
    <scope>NUCLEOTIDE SEQUENCE [LARGE SCALE GENOMIC DNA]</scope>
    <source>
        <strain evidence="2">A1-1</strain>
    </source>
</reference>
<comment type="caution">
    <text evidence="2">The sequence shown here is derived from an EMBL/GenBank/DDBJ whole genome shotgun (WGS) entry which is preliminary data.</text>
</comment>
<protein>
    <submittedName>
        <fullName evidence="2">Uncharacterized protein</fullName>
    </submittedName>
</protein>
<evidence type="ECO:0000313" key="3">
    <source>
        <dbReference type="Proteomes" id="UP000324767"/>
    </source>
</evidence>
<feature type="coiled-coil region" evidence="1">
    <location>
        <begin position="273"/>
        <end position="356"/>
    </location>
</feature>
<sequence>MGAIAFPGLYLNVPSRDVCGPNAVNEDWNKGRWLSAEEAKDLVLCIKHYLTMSDKHYLRGGASYNQRANDFDNILDQGGRKTAGSAQDVTFRRYAPTLNAVASMREWVGITERMYIKDVLPVHHDIPSRRTPMEVGWAMNGRDRLEHHLHNDNTTHINGYLNAWSQHILPPGSSFPQPQQFTLFRVWAKDMRLAQVTDIAASMLCSYTTEEGLNPDEAGNFSFDENSVGADHEYRRCNSENVFQHRPHFHTNLQNDWTRARDRNATLREVVNLESHQRELQQLKEKSSQLLDSLNHQNEQLKAARLEYKTLCTQRDNQQAELAAASTRKLAAIQKLRAALAQLKQAKARDRRIKDRAYAIFMMDTSAATDEQLDPAEMKAVEEKVIALKAKLKVWMTIQLEKPTRESRYGPFKKVPSDIVEVEDLQMEAQDSQVQGSEAE</sequence>